<reference evidence="3" key="1">
    <citation type="journal article" date="2019" name="Int. J. Syst. Evol. Microbiol.">
        <title>The Global Catalogue of Microorganisms (GCM) 10K type strain sequencing project: providing services to taxonomists for standard genome sequencing and annotation.</title>
        <authorList>
            <consortium name="The Broad Institute Genomics Platform"/>
            <consortium name="The Broad Institute Genome Sequencing Center for Infectious Disease"/>
            <person name="Wu L."/>
            <person name="Ma J."/>
        </authorList>
    </citation>
    <scope>NUCLEOTIDE SEQUENCE [LARGE SCALE GENOMIC DNA]</scope>
    <source>
        <strain evidence="3">CGMCC 4.7248</strain>
    </source>
</reference>
<keyword evidence="1" id="KW-0472">Membrane</keyword>
<evidence type="ECO:0000313" key="3">
    <source>
        <dbReference type="Proteomes" id="UP001596154"/>
    </source>
</evidence>
<dbReference type="EMBL" id="JBHSNY010000004">
    <property type="protein sequence ID" value="MFC5634758.1"/>
    <property type="molecule type" value="Genomic_DNA"/>
</dbReference>
<keyword evidence="1" id="KW-0812">Transmembrane</keyword>
<organism evidence="2 3">
    <name type="scientific">Streptomyces bullii</name>
    <dbReference type="NCBI Taxonomy" id="349910"/>
    <lineage>
        <taxon>Bacteria</taxon>
        <taxon>Bacillati</taxon>
        <taxon>Actinomycetota</taxon>
        <taxon>Actinomycetes</taxon>
        <taxon>Kitasatosporales</taxon>
        <taxon>Streptomycetaceae</taxon>
        <taxon>Streptomyces</taxon>
    </lineage>
</organism>
<comment type="caution">
    <text evidence="2">The sequence shown here is derived from an EMBL/GenBank/DDBJ whole genome shotgun (WGS) entry which is preliminary data.</text>
</comment>
<proteinExistence type="predicted"/>
<protein>
    <submittedName>
        <fullName evidence="2">Uncharacterized protein</fullName>
    </submittedName>
</protein>
<keyword evidence="1" id="KW-1133">Transmembrane helix</keyword>
<feature type="transmembrane region" description="Helical" evidence="1">
    <location>
        <begin position="32"/>
        <end position="49"/>
    </location>
</feature>
<evidence type="ECO:0000313" key="2">
    <source>
        <dbReference type="EMBL" id="MFC5634758.1"/>
    </source>
</evidence>
<dbReference type="RefSeq" id="WP_381020900.1">
    <property type="nucleotide sequence ID" value="NZ_JBHSNY010000004.1"/>
</dbReference>
<name>A0ABW0UNK7_9ACTN</name>
<keyword evidence="3" id="KW-1185">Reference proteome</keyword>
<gene>
    <name evidence="2" type="ORF">ACFPZJ_13405</name>
</gene>
<accession>A0ABW0UNK7</accession>
<evidence type="ECO:0000256" key="1">
    <source>
        <dbReference type="SAM" id="Phobius"/>
    </source>
</evidence>
<sequence length="51" mass="5431">MKLVWLLAALLLTALTIGGVMAFARRLDPFDLIISALLGAGAIACWKRTSS</sequence>
<dbReference type="Proteomes" id="UP001596154">
    <property type="component" value="Unassembled WGS sequence"/>
</dbReference>